<evidence type="ECO:0000313" key="2">
    <source>
        <dbReference type="Proteomes" id="UP000032352"/>
    </source>
</evidence>
<dbReference type="InterPro" id="IPR014958">
    <property type="entry name" value="DGC"/>
</dbReference>
<organism evidence="1 2">
    <name type="scientific">Thalassomonas viridans</name>
    <dbReference type="NCBI Taxonomy" id="137584"/>
    <lineage>
        <taxon>Bacteria</taxon>
        <taxon>Pseudomonadati</taxon>
        <taxon>Pseudomonadota</taxon>
        <taxon>Gammaproteobacteria</taxon>
        <taxon>Alteromonadales</taxon>
        <taxon>Colwelliaceae</taxon>
        <taxon>Thalassomonas</taxon>
    </lineage>
</organism>
<dbReference type="RefSeq" id="WP_044841493.1">
    <property type="nucleotide sequence ID" value="NZ_CP059733.1"/>
</dbReference>
<name>A0AAE9Z8D5_9GAMM</name>
<dbReference type="Proteomes" id="UP000032352">
    <property type="component" value="Chromosome"/>
</dbReference>
<keyword evidence="2" id="KW-1185">Reference proteome</keyword>
<sequence>MSATKTPIVYSCSGCSNLAQIAHDVSSTLDSDGIAEMSCISGVIGKVKPVADQAYSGRPIIAIDGCGLACTKSCLTACDLTPEYYFDISSLGFEKRGKDENSLIENSIAIENIYGELRKSGITFP</sequence>
<protein>
    <submittedName>
        <fullName evidence="1">Zinc-binding protein</fullName>
    </submittedName>
</protein>
<dbReference type="AlphaFoldDB" id="A0AAE9Z8D5"/>
<dbReference type="KEGG" id="tvd:SG34_008760"/>
<reference evidence="1 2" key="2">
    <citation type="journal article" date="2022" name="Mar. Drugs">
        <title>Bioassay-Guided Fractionation Leads to the Detection of Cholic Acid Generated by the Rare Thalassomonas sp.</title>
        <authorList>
            <person name="Pheiffer F."/>
            <person name="Schneider Y.K."/>
            <person name="Hansen E.H."/>
            <person name="Andersen J.H."/>
            <person name="Isaksson J."/>
            <person name="Busche T."/>
            <person name="R C."/>
            <person name="Kalinowski J."/>
            <person name="Zyl L.V."/>
            <person name="Trindade M."/>
        </authorList>
    </citation>
    <scope>NUCLEOTIDE SEQUENCE [LARGE SCALE GENOMIC DNA]</scope>
    <source>
        <strain evidence="1 2">XOM25</strain>
    </source>
</reference>
<accession>A0AAE9Z8D5</accession>
<dbReference type="Pfam" id="PF08859">
    <property type="entry name" value="DGC"/>
    <property type="match status" value="1"/>
</dbReference>
<gene>
    <name evidence="1" type="ORF">SG34_008760</name>
</gene>
<reference evidence="1 2" key="1">
    <citation type="journal article" date="2015" name="Genome Announc.">
        <title>Draft Genome Sequences of Marine Isolates of Thalassomonas viridans and Thalassomonas actiniarum.</title>
        <authorList>
            <person name="Olonade I."/>
            <person name="van Zyl L.J."/>
            <person name="Trindade M."/>
        </authorList>
    </citation>
    <scope>NUCLEOTIDE SEQUENCE [LARGE SCALE GENOMIC DNA]</scope>
    <source>
        <strain evidence="1 2">XOM25</strain>
    </source>
</reference>
<evidence type="ECO:0000313" key="1">
    <source>
        <dbReference type="EMBL" id="WDE06962.1"/>
    </source>
</evidence>
<proteinExistence type="predicted"/>
<dbReference type="EMBL" id="CP059733">
    <property type="protein sequence ID" value="WDE06962.1"/>
    <property type="molecule type" value="Genomic_DNA"/>
</dbReference>